<dbReference type="InterPro" id="IPR001763">
    <property type="entry name" value="Rhodanese-like_dom"/>
</dbReference>
<dbReference type="InterPro" id="IPR036873">
    <property type="entry name" value="Rhodanese-like_dom_sf"/>
</dbReference>
<name>A0ABW4Z8L4_9BACT</name>
<dbReference type="CDD" id="cd00158">
    <property type="entry name" value="RHOD"/>
    <property type="match status" value="1"/>
</dbReference>
<dbReference type="SMART" id="SM00450">
    <property type="entry name" value="RHOD"/>
    <property type="match status" value="1"/>
</dbReference>
<dbReference type="Gene3D" id="3.40.250.10">
    <property type="entry name" value="Rhodanese-like domain"/>
    <property type="match status" value="1"/>
</dbReference>
<keyword evidence="3" id="KW-1185">Reference proteome</keyword>
<reference evidence="3" key="1">
    <citation type="journal article" date="2019" name="Int. J. Syst. Evol. Microbiol.">
        <title>The Global Catalogue of Microorganisms (GCM) 10K type strain sequencing project: providing services to taxonomists for standard genome sequencing and annotation.</title>
        <authorList>
            <consortium name="The Broad Institute Genomics Platform"/>
            <consortium name="The Broad Institute Genome Sequencing Center for Infectious Disease"/>
            <person name="Wu L."/>
            <person name="Ma J."/>
        </authorList>
    </citation>
    <scope>NUCLEOTIDE SEQUENCE [LARGE SCALE GENOMIC DNA]</scope>
    <source>
        <strain evidence="3">CCUG 57942</strain>
    </source>
</reference>
<protein>
    <submittedName>
        <fullName evidence="2">Rhodanese-like domain-containing protein</fullName>
    </submittedName>
</protein>
<accession>A0ABW4Z8L4</accession>
<comment type="caution">
    <text evidence="2">The sequence shown here is derived from an EMBL/GenBank/DDBJ whole genome shotgun (WGS) entry which is preliminary data.</text>
</comment>
<gene>
    <name evidence="2" type="ORF">ACFSW8_04580</name>
</gene>
<dbReference type="RefSeq" id="WP_377090319.1">
    <property type="nucleotide sequence ID" value="NZ_JBHSJL010000014.1"/>
</dbReference>
<dbReference type="PANTHER" id="PTHR43031:SF16">
    <property type="entry name" value="OXIDOREDUCTASE"/>
    <property type="match status" value="1"/>
</dbReference>
<dbReference type="EMBL" id="JBHUJB010000021">
    <property type="protein sequence ID" value="MFD2158166.1"/>
    <property type="molecule type" value="Genomic_DNA"/>
</dbReference>
<dbReference type="InterPro" id="IPR050229">
    <property type="entry name" value="GlpE_sulfurtransferase"/>
</dbReference>
<evidence type="ECO:0000259" key="1">
    <source>
        <dbReference type="PROSITE" id="PS50206"/>
    </source>
</evidence>
<evidence type="ECO:0000313" key="2">
    <source>
        <dbReference type="EMBL" id="MFD2158166.1"/>
    </source>
</evidence>
<dbReference type="PROSITE" id="PS50206">
    <property type="entry name" value="RHODANESE_3"/>
    <property type="match status" value="1"/>
</dbReference>
<dbReference type="SUPFAM" id="SSF52821">
    <property type="entry name" value="Rhodanese/Cell cycle control phosphatase"/>
    <property type="match status" value="1"/>
</dbReference>
<organism evidence="2 3">
    <name type="scientific">Rubritalea tangerina</name>
    <dbReference type="NCBI Taxonomy" id="430798"/>
    <lineage>
        <taxon>Bacteria</taxon>
        <taxon>Pseudomonadati</taxon>
        <taxon>Verrucomicrobiota</taxon>
        <taxon>Verrucomicrobiia</taxon>
        <taxon>Verrucomicrobiales</taxon>
        <taxon>Rubritaleaceae</taxon>
        <taxon>Rubritalea</taxon>
    </lineage>
</organism>
<sequence length="159" mass="17931">MKACIKLIALGMGGFILSQCAQPEEERVESVDPVVEEKKEKKNEEVISQYRALEIPIEKVFEMQQGGQAFLLDTRPPIFFNLGHIEGAHSLPLKTFDKSYQESKGVLDTAKSSGKVIVIYCQSEKCKDSFVMASKLHNRGYNVRVFKGGWELWKMSGLN</sequence>
<feature type="domain" description="Rhodanese" evidence="1">
    <location>
        <begin position="65"/>
        <end position="158"/>
    </location>
</feature>
<evidence type="ECO:0000313" key="3">
    <source>
        <dbReference type="Proteomes" id="UP001597389"/>
    </source>
</evidence>
<dbReference type="Pfam" id="PF00581">
    <property type="entry name" value="Rhodanese"/>
    <property type="match status" value="1"/>
</dbReference>
<dbReference type="PANTHER" id="PTHR43031">
    <property type="entry name" value="FAD-DEPENDENT OXIDOREDUCTASE"/>
    <property type="match status" value="1"/>
</dbReference>
<proteinExistence type="predicted"/>
<dbReference type="Proteomes" id="UP001597389">
    <property type="component" value="Unassembled WGS sequence"/>
</dbReference>